<keyword evidence="3" id="KW-1185">Reference proteome</keyword>
<sequence length="148" mass="16157">MLKATFVAVWALTCLLTATVSNASLAKITEQDLSDTSVAIVFAEFIGASELQIESQNLRLSVGVLRVQQVLKGSSHVNVMLIRQYPRTGVVSDTYNFEVGQLGLWFLQKTPSVEGLYQALDPARFIEMDESSPVLEHWKALLGGSASP</sequence>
<protein>
    <submittedName>
        <fullName evidence="2">Uncharacterized protein</fullName>
    </submittedName>
</protein>
<proteinExistence type="predicted"/>
<organism evidence="2 3">
    <name type="scientific">Neptunomonas japonica JAMM 1380</name>
    <dbReference type="NCBI Taxonomy" id="1441457"/>
    <lineage>
        <taxon>Bacteria</taxon>
        <taxon>Pseudomonadati</taxon>
        <taxon>Pseudomonadota</taxon>
        <taxon>Gammaproteobacteria</taxon>
        <taxon>Oceanospirillales</taxon>
        <taxon>Oceanospirillaceae</taxon>
        <taxon>Neptunomonas</taxon>
    </lineage>
</organism>
<evidence type="ECO:0000256" key="1">
    <source>
        <dbReference type="SAM" id="SignalP"/>
    </source>
</evidence>
<dbReference type="AlphaFoldDB" id="A0A7R6SX41"/>
<reference evidence="2 3" key="1">
    <citation type="journal article" date="2008" name="Int. J. Syst. Evol. Microbiol.">
        <title>Neptunomonas japonica sp. nov., an Osedax japonicus symbiont-like bacterium isolated from sediment adjacent to sperm whale carcasses off Kagoshima, Japan.</title>
        <authorList>
            <person name="Miyazaki M."/>
            <person name="Nogi Y."/>
            <person name="Fujiwara Y."/>
            <person name="Kawato M."/>
            <person name="Kubokawa K."/>
            <person name="Horikoshi K."/>
        </authorList>
    </citation>
    <scope>NUCLEOTIDE SEQUENCE [LARGE SCALE GENOMIC DNA]</scope>
    <source>
        <strain evidence="2 3">JAMM 1380</strain>
    </source>
</reference>
<dbReference type="KEGG" id="njp:NEJAP_3197"/>
<accession>A0A7R6SX41</accession>
<evidence type="ECO:0000313" key="3">
    <source>
        <dbReference type="Proteomes" id="UP000595332"/>
    </source>
</evidence>
<dbReference type="Proteomes" id="UP000595332">
    <property type="component" value="Chromosome"/>
</dbReference>
<feature type="chain" id="PRO_5032487832" evidence="1">
    <location>
        <begin position="24"/>
        <end position="148"/>
    </location>
</feature>
<dbReference type="RefSeq" id="WP_201348257.1">
    <property type="nucleotide sequence ID" value="NZ_AP014546.1"/>
</dbReference>
<evidence type="ECO:0000313" key="2">
    <source>
        <dbReference type="EMBL" id="BBB31135.1"/>
    </source>
</evidence>
<gene>
    <name evidence="2" type="ORF">NEJAP_3197</name>
</gene>
<dbReference type="EMBL" id="AP014546">
    <property type="protein sequence ID" value="BBB31135.1"/>
    <property type="molecule type" value="Genomic_DNA"/>
</dbReference>
<keyword evidence="1" id="KW-0732">Signal</keyword>
<name>A0A7R6SX41_9GAMM</name>
<feature type="signal peptide" evidence="1">
    <location>
        <begin position="1"/>
        <end position="23"/>
    </location>
</feature>